<dbReference type="EMBL" id="JAOTPL010000009">
    <property type="protein sequence ID" value="MCU7694465.1"/>
    <property type="molecule type" value="Genomic_DNA"/>
</dbReference>
<dbReference type="InterPro" id="IPR003111">
    <property type="entry name" value="Lon_prtase_N"/>
</dbReference>
<sequence>MMNFIPIFPLSVAPYPGKVMALNIFEDRYKQLINDCISTKKPFGIPMIAKGNLENIGMLVSISQIRNVFEDGRMQISVRGEKIFHTLEIIEAMPDKLYQGAIVKYPHNDRRPQPALFNSTNILLQRLFDLSNMAYPVEGNSDSSLSYDIADFAGFTLDQKIAFMSLLKEDQRLEYIRQHLMKVVPLIENSVIISDVMKQKGFSLDNFSLN</sequence>
<name>A0AAE3ILQ1_9BACT</name>
<dbReference type="Pfam" id="PF02190">
    <property type="entry name" value="LON_substr_bdg"/>
    <property type="match status" value="1"/>
</dbReference>
<dbReference type="InterPro" id="IPR015947">
    <property type="entry name" value="PUA-like_sf"/>
</dbReference>
<accession>A0AAE3ILQ1</accession>
<gene>
    <name evidence="2" type="ORF">OD355_08045</name>
</gene>
<feature type="domain" description="Lon N-terminal" evidence="1">
    <location>
        <begin position="4"/>
        <end position="182"/>
    </location>
</feature>
<evidence type="ECO:0000259" key="1">
    <source>
        <dbReference type="SMART" id="SM00464"/>
    </source>
</evidence>
<organism evidence="2 3">
    <name type="scientific">Haoranjiania flava</name>
    <dbReference type="NCBI Taxonomy" id="1856322"/>
    <lineage>
        <taxon>Bacteria</taxon>
        <taxon>Pseudomonadati</taxon>
        <taxon>Bacteroidota</taxon>
        <taxon>Chitinophagia</taxon>
        <taxon>Chitinophagales</taxon>
        <taxon>Chitinophagaceae</taxon>
        <taxon>Haoranjiania</taxon>
    </lineage>
</organism>
<dbReference type="SMART" id="SM00464">
    <property type="entry name" value="LON"/>
    <property type="match status" value="1"/>
</dbReference>
<evidence type="ECO:0000313" key="2">
    <source>
        <dbReference type="EMBL" id="MCU7694465.1"/>
    </source>
</evidence>
<dbReference type="InterPro" id="IPR046336">
    <property type="entry name" value="Lon_prtase_N_sf"/>
</dbReference>
<protein>
    <submittedName>
        <fullName evidence="2">LON peptidase substrate-binding domain-containing protein</fullName>
    </submittedName>
</protein>
<keyword evidence="3" id="KW-1185">Reference proteome</keyword>
<dbReference type="AlphaFoldDB" id="A0AAE3ILQ1"/>
<proteinExistence type="predicted"/>
<dbReference type="Gene3D" id="2.30.130.40">
    <property type="entry name" value="LON domain-like"/>
    <property type="match status" value="1"/>
</dbReference>
<comment type="caution">
    <text evidence="2">The sequence shown here is derived from an EMBL/GenBank/DDBJ whole genome shotgun (WGS) entry which is preliminary data.</text>
</comment>
<dbReference type="RefSeq" id="WP_263037950.1">
    <property type="nucleotide sequence ID" value="NZ_JAOTPL010000009.1"/>
</dbReference>
<reference evidence="2" key="1">
    <citation type="submission" date="2022-10" db="EMBL/GenBank/DDBJ databases">
        <authorList>
            <person name="Kim H.S."/>
            <person name="Kim J.-S."/>
            <person name="Suh M.K."/>
            <person name="Eom M.K."/>
            <person name="Lee J.-S."/>
        </authorList>
    </citation>
    <scope>NUCLEOTIDE SEQUENCE</scope>
    <source>
        <strain evidence="2">LIP-5</strain>
    </source>
</reference>
<dbReference type="SUPFAM" id="SSF88697">
    <property type="entry name" value="PUA domain-like"/>
    <property type="match status" value="1"/>
</dbReference>
<evidence type="ECO:0000313" key="3">
    <source>
        <dbReference type="Proteomes" id="UP001209317"/>
    </source>
</evidence>
<dbReference type="Proteomes" id="UP001209317">
    <property type="component" value="Unassembled WGS sequence"/>
</dbReference>